<dbReference type="NCBIfam" id="TIGR00168">
    <property type="entry name" value="infC"/>
    <property type="match status" value="1"/>
</dbReference>
<dbReference type="InterPro" id="IPR001288">
    <property type="entry name" value="Translation_initiation_fac_3"/>
</dbReference>
<reference evidence="10 11" key="1">
    <citation type="submission" date="2020-05" db="EMBL/GenBank/DDBJ databases">
        <title>Distinct polysaccharide utilization as determinants for interspecies competition between intestinal Prevotella spp.</title>
        <authorList>
            <person name="Galvez E.J.C."/>
            <person name="Iljazovic A."/>
            <person name="Strowig T."/>
        </authorList>
    </citation>
    <scope>NUCLEOTIDE SEQUENCE [LARGE SCALE GENOMIC DNA]</scope>
    <source>
        <strain evidence="10 11">PCHR</strain>
    </source>
</reference>
<keyword evidence="2 4" id="KW-0396">Initiation factor</keyword>
<feature type="domain" description="Translation initiation factor 3 C-terminal" evidence="8">
    <location>
        <begin position="87"/>
        <end position="171"/>
    </location>
</feature>
<comment type="similarity">
    <text evidence="1 4 6">Belongs to the IF-3 family.</text>
</comment>
<proteinExistence type="inferred from homology"/>
<dbReference type="Pfam" id="PF00707">
    <property type="entry name" value="IF3_C"/>
    <property type="match status" value="1"/>
</dbReference>
<dbReference type="Gene3D" id="3.10.20.80">
    <property type="entry name" value="Translation initiation factor 3 (IF-3), N-terminal domain"/>
    <property type="match status" value="1"/>
</dbReference>
<comment type="subunit">
    <text evidence="4 6">Monomer.</text>
</comment>
<evidence type="ECO:0000256" key="6">
    <source>
        <dbReference type="RuleBase" id="RU000646"/>
    </source>
</evidence>
<dbReference type="PANTHER" id="PTHR10938:SF0">
    <property type="entry name" value="TRANSLATION INITIATION FACTOR IF-3, MITOCHONDRIAL"/>
    <property type="match status" value="1"/>
</dbReference>
<protein>
    <recommendedName>
        <fullName evidence="4 5">Translation initiation factor IF-3</fullName>
    </recommendedName>
</protein>
<evidence type="ECO:0000313" key="10">
    <source>
        <dbReference type="EMBL" id="NPE25792.1"/>
    </source>
</evidence>
<accession>A0ABX2B5Y1</accession>
<dbReference type="PROSITE" id="PS00938">
    <property type="entry name" value="IF3"/>
    <property type="match status" value="1"/>
</dbReference>
<dbReference type="GO" id="GO:0003743">
    <property type="term" value="F:translation initiation factor activity"/>
    <property type="evidence" value="ECO:0007669"/>
    <property type="project" value="UniProtKB-KW"/>
</dbReference>
<dbReference type="SUPFAM" id="SSF55200">
    <property type="entry name" value="Translation initiation factor IF3, C-terminal domain"/>
    <property type="match status" value="1"/>
</dbReference>
<evidence type="ECO:0000256" key="3">
    <source>
        <dbReference type="ARBA" id="ARBA00022917"/>
    </source>
</evidence>
<comment type="function">
    <text evidence="4 6">IF-3 binds to the 30S ribosomal subunit and shifts the equilibrium between 70S ribosomes and their 50S and 30S subunits in favor of the free subunits, thus enhancing the availability of 30S subunits on which protein synthesis initiation begins.</text>
</comment>
<dbReference type="InterPro" id="IPR036787">
    <property type="entry name" value="T_IF-3_N_sf"/>
</dbReference>
<gene>
    <name evidence="4" type="primary">infC</name>
    <name evidence="10" type="ORF">HPS54_09740</name>
</gene>
<dbReference type="InterPro" id="IPR019814">
    <property type="entry name" value="Translation_initiation_fac_3_N"/>
</dbReference>
<name>A0ABX2B5Y1_9BACT</name>
<feature type="region of interest" description="Disordered" evidence="7">
    <location>
        <begin position="175"/>
        <end position="204"/>
    </location>
</feature>
<comment type="caution">
    <text evidence="10">The sequence shown here is derived from an EMBL/GenBank/DDBJ whole genome shotgun (WGS) entry which is preliminary data.</text>
</comment>
<evidence type="ECO:0000256" key="5">
    <source>
        <dbReference type="NCBIfam" id="TIGR00168"/>
    </source>
</evidence>
<dbReference type="Proteomes" id="UP000820977">
    <property type="component" value="Unassembled WGS sequence"/>
</dbReference>
<evidence type="ECO:0000256" key="2">
    <source>
        <dbReference type="ARBA" id="ARBA00022540"/>
    </source>
</evidence>
<dbReference type="RefSeq" id="WP_172345257.1">
    <property type="nucleotide sequence ID" value="NZ_CASYYZ010000015.1"/>
</dbReference>
<dbReference type="Gene3D" id="3.30.110.10">
    <property type="entry name" value="Translation initiation factor 3 (IF-3), C-terminal domain"/>
    <property type="match status" value="1"/>
</dbReference>
<dbReference type="InterPro" id="IPR019815">
    <property type="entry name" value="Translation_initiation_fac_3_C"/>
</dbReference>
<sequence>MKNDRKTNQYRVNEQIRVREVRIVGESGSTVMPTRQALDMARQQGVDLVEISPNAQPPVCRLIDYSKFLYQQKKRAKELKAKQVKQEVKEIRFGPQTDDHDYNFKLKHAKEFLEDGNKVRAYVFFRGRSILFKEQGEVLLLRFANDLEEYGKVEQMPSLEGKKMFLYINPKKAGVAKKSQQKMDRERREAESKDSAVANEANEMPANGGLLANAKISADALEKLKGE</sequence>
<feature type="domain" description="Translation initiation factor 3 N-terminal" evidence="9">
    <location>
        <begin position="12"/>
        <end position="78"/>
    </location>
</feature>
<dbReference type="HAMAP" id="MF_00080">
    <property type="entry name" value="IF_3"/>
    <property type="match status" value="1"/>
</dbReference>
<evidence type="ECO:0000256" key="1">
    <source>
        <dbReference type="ARBA" id="ARBA00005439"/>
    </source>
</evidence>
<evidence type="ECO:0000256" key="4">
    <source>
        <dbReference type="HAMAP-Rule" id="MF_00080"/>
    </source>
</evidence>
<dbReference type="InterPro" id="IPR019813">
    <property type="entry name" value="Translation_initiation_fac3_CS"/>
</dbReference>
<evidence type="ECO:0000259" key="9">
    <source>
        <dbReference type="Pfam" id="PF05198"/>
    </source>
</evidence>
<feature type="compositionally biased region" description="Basic and acidic residues" evidence="7">
    <location>
        <begin position="181"/>
        <end position="194"/>
    </location>
</feature>
<evidence type="ECO:0000313" key="11">
    <source>
        <dbReference type="Proteomes" id="UP000820977"/>
    </source>
</evidence>
<dbReference type="SUPFAM" id="SSF54364">
    <property type="entry name" value="Translation initiation factor IF3, N-terminal domain"/>
    <property type="match status" value="1"/>
</dbReference>
<evidence type="ECO:0000256" key="7">
    <source>
        <dbReference type="SAM" id="MobiDB-lite"/>
    </source>
</evidence>
<keyword evidence="4" id="KW-0963">Cytoplasm</keyword>
<keyword evidence="3 4" id="KW-0648">Protein biosynthesis</keyword>
<evidence type="ECO:0000259" key="8">
    <source>
        <dbReference type="Pfam" id="PF00707"/>
    </source>
</evidence>
<dbReference type="InterPro" id="IPR036788">
    <property type="entry name" value="T_IF-3_C_sf"/>
</dbReference>
<organism evidence="10 11">
    <name type="scientific">Xylanibacter caecicola</name>
    <dbReference type="NCBI Taxonomy" id="2736294"/>
    <lineage>
        <taxon>Bacteria</taxon>
        <taxon>Pseudomonadati</taxon>
        <taxon>Bacteroidota</taxon>
        <taxon>Bacteroidia</taxon>
        <taxon>Bacteroidales</taxon>
        <taxon>Prevotellaceae</taxon>
        <taxon>Xylanibacter</taxon>
    </lineage>
</organism>
<comment type="subcellular location">
    <subcellularLocation>
        <location evidence="4 6">Cytoplasm</location>
    </subcellularLocation>
</comment>
<dbReference type="Pfam" id="PF05198">
    <property type="entry name" value="IF3_N"/>
    <property type="match status" value="1"/>
</dbReference>
<dbReference type="EMBL" id="JABKKJ010000017">
    <property type="protein sequence ID" value="NPE25792.1"/>
    <property type="molecule type" value="Genomic_DNA"/>
</dbReference>
<keyword evidence="11" id="KW-1185">Reference proteome</keyword>
<dbReference type="PANTHER" id="PTHR10938">
    <property type="entry name" value="TRANSLATION INITIATION FACTOR IF-3"/>
    <property type="match status" value="1"/>
</dbReference>